<dbReference type="PIRSF" id="PIRSF004692">
    <property type="entry name" value="KdsD_KpsF"/>
    <property type="match status" value="1"/>
</dbReference>
<dbReference type="InterPro" id="IPR035474">
    <property type="entry name" value="SIS_Kpsf"/>
</dbReference>
<dbReference type="SUPFAM" id="SSF53697">
    <property type="entry name" value="SIS domain"/>
    <property type="match status" value="1"/>
</dbReference>
<evidence type="ECO:0000256" key="5">
    <source>
        <dbReference type="PIRSR" id="PIRSR004692-2"/>
    </source>
</evidence>
<evidence type="ECO:0000256" key="7">
    <source>
        <dbReference type="PROSITE-ProRule" id="PRU00703"/>
    </source>
</evidence>
<keyword evidence="5" id="KW-0479">Metal-binding</keyword>
<reference evidence="11" key="3">
    <citation type="submission" date="2023-09" db="EMBL/GenBank/DDBJ databases">
        <authorList>
            <person name="Schober I."/>
            <person name="Bunk B."/>
        </authorList>
    </citation>
    <scope>NUCLEOTIDE SEQUENCE</scope>
    <source>
        <strain evidence="11">DSM 103800</strain>
    </source>
</reference>
<dbReference type="GO" id="GO:0005975">
    <property type="term" value="P:carbohydrate metabolic process"/>
    <property type="evidence" value="ECO:0007669"/>
    <property type="project" value="InterPro"/>
</dbReference>
<dbReference type="GO" id="GO:0046872">
    <property type="term" value="F:metal ion binding"/>
    <property type="evidence" value="ECO:0007669"/>
    <property type="project" value="UniProtKB-KW"/>
</dbReference>
<evidence type="ECO:0000259" key="8">
    <source>
        <dbReference type="PROSITE" id="PS51371"/>
    </source>
</evidence>
<accession>A0A1L7AK95</accession>
<protein>
    <submittedName>
        <fullName evidence="10">D-arabinose 5-phosphate</fullName>
    </submittedName>
    <submittedName>
        <fullName evidence="11">KpsF/GutQ family sugar-phosphate isomerase</fullName>
    </submittedName>
</protein>
<proteinExistence type="inferred from homology"/>
<dbReference type="eggNOG" id="COG0794">
    <property type="taxonomic scope" value="Bacteria"/>
</dbReference>
<dbReference type="PROSITE" id="PS51371">
    <property type="entry name" value="CBS"/>
    <property type="match status" value="2"/>
</dbReference>
<dbReference type="InterPro" id="IPR046348">
    <property type="entry name" value="SIS_dom_sf"/>
</dbReference>
<keyword evidence="13" id="KW-1185">Reference proteome</keyword>
<dbReference type="NCBIfam" id="TIGR00393">
    <property type="entry name" value="kpsF"/>
    <property type="match status" value="1"/>
</dbReference>
<dbReference type="InterPro" id="IPR046342">
    <property type="entry name" value="CBS_dom_sf"/>
</dbReference>
<feature type="site" description="Catalytically relevant" evidence="6">
    <location>
        <position position="149"/>
    </location>
</feature>
<dbReference type="CDD" id="cd05014">
    <property type="entry name" value="SIS_Kpsf"/>
    <property type="match status" value="1"/>
</dbReference>
<dbReference type="STRING" id="257708.RGI145_07170"/>
<dbReference type="eggNOG" id="COG0517">
    <property type="taxonomic scope" value="Bacteria"/>
</dbReference>
<feature type="binding site" evidence="5">
    <location>
        <position position="79"/>
    </location>
    <ligand>
        <name>Zn(2+)</name>
        <dbReference type="ChEBI" id="CHEBI:29105"/>
    </ligand>
</feature>
<dbReference type="EMBL" id="JAVVDO010000010">
    <property type="protein sequence ID" value="MDT8331090.1"/>
    <property type="molecule type" value="Genomic_DNA"/>
</dbReference>
<feature type="site" description="Catalytically relevant" evidence="6">
    <location>
        <position position="56"/>
    </location>
</feature>
<dbReference type="FunFam" id="3.40.50.10490:FF:000011">
    <property type="entry name" value="Arabinose 5-phosphate isomerase"/>
    <property type="match status" value="1"/>
</dbReference>
<feature type="site" description="Catalytically relevant" evidence="6">
    <location>
        <position position="108"/>
    </location>
</feature>
<dbReference type="InterPro" id="IPR050986">
    <property type="entry name" value="GutQ/KpsF_isomerases"/>
</dbReference>
<dbReference type="CDD" id="cd04604">
    <property type="entry name" value="CBS_pair_SIS_assoc"/>
    <property type="match status" value="1"/>
</dbReference>
<dbReference type="Pfam" id="PF00571">
    <property type="entry name" value="CBS"/>
    <property type="match status" value="2"/>
</dbReference>
<evidence type="ECO:0000313" key="10">
    <source>
        <dbReference type="EMBL" id="APT59181.1"/>
    </source>
</evidence>
<dbReference type="PANTHER" id="PTHR42745">
    <property type="match status" value="1"/>
</dbReference>
<dbReference type="Pfam" id="PF01380">
    <property type="entry name" value="SIS"/>
    <property type="match status" value="1"/>
</dbReference>
<evidence type="ECO:0000256" key="2">
    <source>
        <dbReference type="ARBA" id="ARBA00022737"/>
    </source>
</evidence>
<dbReference type="RefSeq" id="WP_075799917.1">
    <property type="nucleotide sequence ID" value="NZ_CP015583.1"/>
</dbReference>
<keyword evidence="5" id="KW-0862">Zinc</keyword>
<dbReference type="InterPro" id="IPR000644">
    <property type="entry name" value="CBS_dom"/>
</dbReference>
<evidence type="ECO:0000313" key="13">
    <source>
        <dbReference type="Proteomes" id="UP001258945"/>
    </source>
</evidence>
<feature type="domain" description="CBS" evidence="8">
    <location>
        <begin position="273"/>
        <end position="325"/>
    </location>
</feature>
<dbReference type="Gene3D" id="3.40.50.10490">
    <property type="entry name" value="Glucose-6-phosphate isomerase like protein, domain 1"/>
    <property type="match status" value="1"/>
</dbReference>
<feature type="domain" description="SIS" evidence="9">
    <location>
        <begin position="38"/>
        <end position="181"/>
    </location>
</feature>
<dbReference type="Proteomes" id="UP001258945">
    <property type="component" value="Unassembled WGS sequence"/>
</dbReference>
<dbReference type="EMBL" id="CP015583">
    <property type="protein sequence ID" value="APT59181.1"/>
    <property type="molecule type" value="Genomic_DNA"/>
</dbReference>
<dbReference type="AlphaFoldDB" id="A0A1L7AK95"/>
<feature type="domain" description="CBS" evidence="8">
    <location>
        <begin position="206"/>
        <end position="264"/>
    </location>
</feature>
<evidence type="ECO:0000256" key="4">
    <source>
        <dbReference type="PIRNR" id="PIRNR004692"/>
    </source>
</evidence>
<evidence type="ECO:0000313" key="11">
    <source>
        <dbReference type="EMBL" id="MDT8331090.1"/>
    </source>
</evidence>
<dbReference type="GO" id="GO:1901135">
    <property type="term" value="P:carbohydrate derivative metabolic process"/>
    <property type="evidence" value="ECO:0007669"/>
    <property type="project" value="InterPro"/>
</dbReference>
<keyword evidence="2" id="KW-0677">Repeat</keyword>
<name>A0A1L7AK95_9PROT</name>
<feature type="site" description="Catalytically relevant" evidence="6">
    <location>
        <position position="190"/>
    </location>
</feature>
<evidence type="ECO:0000256" key="6">
    <source>
        <dbReference type="PIRSR" id="PIRSR004692-3"/>
    </source>
</evidence>
<dbReference type="InterPro" id="IPR001347">
    <property type="entry name" value="SIS_dom"/>
</dbReference>
<evidence type="ECO:0000256" key="1">
    <source>
        <dbReference type="ARBA" id="ARBA00008165"/>
    </source>
</evidence>
<evidence type="ECO:0000313" key="12">
    <source>
        <dbReference type="Proteomes" id="UP000185494"/>
    </source>
</evidence>
<gene>
    <name evidence="10" type="ORF">RGI145_07170</name>
    <name evidence="11" type="ORF">RQ831_08475</name>
</gene>
<dbReference type="GO" id="GO:0097367">
    <property type="term" value="F:carbohydrate derivative binding"/>
    <property type="evidence" value="ECO:0007669"/>
    <property type="project" value="InterPro"/>
</dbReference>
<keyword evidence="3 7" id="KW-0129">CBS domain</keyword>
<evidence type="ECO:0000259" key="9">
    <source>
        <dbReference type="PROSITE" id="PS51464"/>
    </source>
</evidence>
<reference evidence="10 12" key="1">
    <citation type="submission" date="2016-05" db="EMBL/GenBank/DDBJ databases">
        <title>Complete Genome and Methylome Analysis of Psychrotrophic Bacterial Isolates from Antarctic Lake Untersee.</title>
        <authorList>
            <person name="Fomenkov A."/>
            <person name="Akimov V.N."/>
            <person name="Vasilyeva L.V."/>
            <person name="Andersen D."/>
            <person name="Vincze T."/>
            <person name="Roberts R.J."/>
        </authorList>
    </citation>
    <scope>NUCLEOTIDE SEQUENCE [LARGE SCALE GENOMIC DNA]</scope>
    <source>
        <strain evidence="10 12">U14-5</strain>
    </source>
</reference>
<reference evidence="11 13" key="2">
    <citation type="journal article" date="2019" name="Microb. Pathog.">
        <title>Comparison of VITEK 2, MALDI-TOF MS, 16S rRNA gene sequencing, and whole-genome sequencing for identification of Roseomonas mucosa.</title>
        <authorList>
            <person name="Rudolph W.W."/>
            <person name="Gunzer F."/>
            <person name="Trauth M."/>
            <person name="Bunk B."/>
            <person name="Bigge R."/>
            <person name="Schrottner P."/>
        </authorList>
    </citation>
    <scope>NUCLEOTIDE SEQUENCE [LARGE SCALE GENOMIC DNA]</scope>
    <source>
        <strain evidence="11 13">DSM 103800</strain>
    </source>
</reference>
<dbReference type="KEGG" id="rgi:RGI145_07170"/>
<dbReference type="SMART" id="SM00116">
    <property type="entry name" value="CBS"/>
    <property type="match status" value="2"/>
</dbReference>
<dbReference type="GO" id="GO:0019146">
    <property type="term" value="F:arabinose-5-phosphate isomerase activity"/>
    <property type="evidence" value="ECO:0007669"/>
    <property type="project" value="UniProtKB-ARBA"/>
</dbReference>
<comment type="similarity">
    <text evidence="1 4">Belongs to the SIS family. GutQ/KpsF subfamily.</text>
</comment>
<dbReference type="PROSITE" id="PS51464">
    <property type="entry name" value="SIS"/>
    <property type="match status" value="1"/>
</dbReference>
<sequence length="325" mass="33957">MNASFQDPDLAAGRRVLEIEAAGLSALASSLDQRFRDAVALLARTTGRVVVTGMGKSGHVGRKIAATFASTGTPSQFVHPGEASHGDLGMIVAGDSVLAISNGGETAELSDVLAHSRRFDLPLIAITGRGGSTLARTADVALVLPEVPEACPLGLAPTTSTTLQLALGDALAVALLERRGFTAADFRVFHPGGKLGAQLRRVRDVMHRDMPLAPPGLPMRQALVDMTAKRFGCLGIVEDGRLVGIITDGDLRRALDDEASPGDLLNRPAAEVMTRGPRTIGPDALAAEALRIMNERSITSLFVVEPDGSPGGILHIHDLLRLGVA</sequence>
<dbReference type="Proteomes" id="UP000185494">
    <property type="component" value="Chromosome 1"/>
</dbReference>
<evidence type="ECO:0000256" key="3">
    <source>
        <dbReference type="ARBA" id="ARBA00023122"/>
    </source>
</evidence>
<dbReference type="Gene3D" id="3.10.580.10">
    <property type="entry name" value="CBS-domain"/>
    <property type="match status" value="1"/>
</dbReference>
<dbReference type="PANTHER" id="PTHR42745:SF1">
    <property type="entry name" value="ARABINOSE 5-PHOSPHATE ISOMERASE KDSD"/>
    <property type="match status" value="1"/>
</dbReference>
<organism evidence="10 12">
    <name type="scientific">Roseomonas gilardii</name>
    <dbReference type="NCBI Taxonomy" id="257708"/>
    <lineage>
        <taxon>Bacteria</taxon>
        <taxon>Pseudomonadati</taxon>
        <taxon>Pseudomonadota</taxon>
        <taxon>Alphaproteobacteria</taxon>
        <taxon>Acetobacterales</taxon>
        <taxon>Roseomonadaceae</taxon>
        <taxon>Roseomonas</taxon>
    </lineage>
</organism>
<dbReference type="InterPro" id="IPR004800">
    <property type="entry name" value="KdsD/KpsF-type"/>
</dbReference>
<keyword evidence="11" id="KW-0413">Isomerase</keyword>